<keyword evidence="5 6" id="KW-0472">Membrane</keyword>
<dbReference type="Pfam" id="PF01040">
    <property type="entry name" value="UbiA"/>
    <property type="match status" value="1"/>
</dbReference>
<organism evidence="7 8">
    <name type="scientific">Mesorhizobium escarrei</name>
    <dbReference type="NCBI Taxonomy" id="666018"/>
    <lineage>
        <taxon>Bacteria</taxon>
        <taxon>Pseudomonadati</taxon>
        <taxon>Pseudomonadota</taxon>
        <taxon>Alphaproteobacteria</taxon>
        <taxon>Hyphomicrobiales</taxon>
        <taxon>Phyllobacteriaceae</taxon>
        <taxon>Mesorhizobium</taxon>
    </lineage>
</organism>
<feature type="transmembrane region" description="Helical" evidence="6">
    <location>
        <begin position="328"/>
        <end position="350"/>
    </location>
</feature>
<dbReference type="InterPro" id="IPR036412">
    <property type="entry name" value="HAD-like_sf"/>
</dbReference>
<dbReference type="RefSeq" id="WP_254021384.1">
    <property type="nucleotide sequence ID" value="NZ_CAKXZT010000160.1"/>
</dbReference>
<protein>
    <submittedName>
        <fullName evidence="7">Integral membrane protein</fullName>
    </submittedName>
</protein>
<dbReference type="PANTHER" id="PTHR11048">
    <property type="entry name" value="PRENYLTRANSFERASES"/>
    <property type="match status" value="1"/>
</dbReference>
<evidence type="ECO:0000256" key="5">
    <source>
        <dbReference type="ARBA" id="ARBA00023136"/>
    </source>
</evidence>
<evidence type="ECO:0000313" key="8">
    <source>
        <dbReference type="Proteomes" id="UP001153050"/>
    </source>
</evidence>
<dbReference type="InterPro" id="IPR023214">
    <property type="entry name" value="HAD_sf"/>
</dbReference>
<evidence type="ECO:0000256" key="2">
    <source>
        <dbReference type="ARBA" id="ARBA00022475"/>
    </source>
</evidence>
<name>A0ABM9EEP7_9HYPH</name>
<dbReference type="Gene3D" id="3.40.50.1000">
    <property type="entry name" value="HAD superfamily/HAD-like"/>
    <property type="match status" value="1"/>
</dbReference>
<evidence type="ECO:0000256" key="1">
    <source>
        <dbReference type="ARBA" id="ARBA00004141"/>
    </source>
</evidence>
<feature type="transmembrane region" description="Helical" evidence="6">
    <location>
        <begin position="356"/>
        <end position="374"/>
    </location>
</feature>
<proteinExistence type="predicted"/>
<dbReference type="PANTHER" id="PTHR11048:SF5">
    <property type="entry name" value="DECAPRENYL-PHOSPHATE PHOSPHORIBOSYLTRANSFERASE"/>
    <property type="match status" value="1"/>
</dbReference>
<keyword evidence="8" id="KW-1185">Reference proteome</keyword>
<dbReference type="InterPro" id="IPR039653">
    <property type="entry name" value="Prenyltransferase"/>
</dbReference>
<feature type="transmembrane region" description="Helical" evidence="6">
    <location>
        <begin position="394"/>
        <end position="420"/>
    </location>
</feature>
<dbReference type="SUPFAM" id="SSF56784">
    <property type="entry name" value="HAD-like"/>
    <property type="match status" value="1"/>
</dbReference>
<dbReference type="InterPro" id="IPR044878">
    <property type="entry name" value="UbiA_sf"/>
</dbReference>
<evidence type="ECO:0000256" key="6">
    <source>
        <dbReference type="SAM" id="Phobius"/>
    </source>
</evidence>
<evidence type="ECO:0000256" key="4">
    <source>
        <dbReference type="ARBA" id="ARBA00022989"/>
    </source>
</evidence>
<accession>A0ABM9EEP7</accession>
<gene>
    <name evidence="7" type="ORF">MES5069_620096</name>
</gene>
<keyword evidence="2" id="KW-1003">Cell membrane</keyword>
<evidence type="ECO:0000256" key="3">
    <source>
        <dbReference type="ARBA" id="ARBA00022692"/>
    </source>
</evidence>
<dbReference type="Proteomes" id="UP001153050">
    <property type="component" value="Unassembled WGS sequence"/>
</dbReference>
<dbReference type="Gene3D" id="1.10.357.140">
    <property type="entry name" value="UbiA prenyltransferase"/>
    <property type="match status" value="1"/>
</dbReference>
<sequence>MAQESIHVEVAAPQPACRRPLVVDMDGTLVRSDLLIETALSEFARRPRSAVDMLQALRLGKAALKHCAASSVEFDASALPYDEAVLKEIEAAQKDGRQVYLASAASERIVRAVADHLRVFDGYIGSDATTNCSGKTKAAKLVAAFGEGRFDYIGNDADDLAVWSKCGTAIAIRTSGRVSRRLAAMPVEKEYLSHQKSSWRTWARLLRVHQYTKNLLLLVPLLASHQFTAENLIVLGIAFLSFCLCASSVYIINDLVDLQADRAHPTKRHRPLAEGSIQLIHALLAAPLLLMASFILAAGVSLTFLAALLGYFALTTAYSFYLKRKMLIDVVTLAMLYTVRIIAGACAIGVDISPWLLTFAIFIFVALALVKRYAELATRLDLQLSEPPNRNYKFGDLGVVAAFAAAAGYNSVTIFALYISSHDVNALYQRPQMLWFVCPVLIYWISRLVMMAHRRSMTEDPIVFAMTDRNSLLSFLIAGLAVVAAV</sequence>
<reference evidence="7 8" key="1">
    <citation type="submission" date="2022-03" db="EMBL/GenBank/DDBJ databases">
        <authorList>
            <person name="Brunel B."/>
        </authorList>
    </citation>
    <scope>NUCLEOTIDE SEQUENCE [LARGE SCALE GENOMIC DNA]</scope>
    <source>
        <strain evidence="7">STM5069sample</strain>
    </source>
</reference>
<keyword evidence="3 6" id="KW-0812">Transmembrane</keyword>
<feature type="transmembrane region" description="Helical" evidence="6">
    <location>
        <begin position="302"/>
        <end position="321"/>
    </location>
</feature>
<feature type="transmembrane region" description="Helical" evidence="6">
    <location>
        <begin position="432"/>
        <end position="450"/>
    </location>
</feature>
<dbReference type="NCBIfam" id="NF006088">
    <property type="entry name" value="PRK08238.1"/>
    <property type="match status" value="1"/>
</dbReference>
<evidence type="ECO:0000313" key="7">
    <source>
        <dbReference type="EMBL" id="CAH2407826.1"/>
    </source>
</evidence>
<comment type="subcellular location">
    <subcellularLocation>
        <location evidence="1">Membrane</location>
        <topology evidence="1">Multi-pass membrane protein</topology>
    </subcellularLocation>
</comment>
<keyword evidence="4 6" id="KW-1133">Transmembrane helix</keyword>
<dbReference type="EMBL" id="CAKXZT010000160">
    <property type="protein sequence ID" value="CAH2407826.1"/>
    <property type="molecule type" value="Genomic_DNA"/>
</dbReference>
<dbReference type="InterPro" id="IPR000537">
    <property type="entry name" value="UbiA_prenyltransferase"/>
</dbReference>
<comment type="caution">
    <text evidence="7">The sequence shown here is derived from an EMBL/GenBank/DDBJ whole genome shotgun (WGS) entry which is preliminary data.</text>
</comment>
<dbReference type="CDD" id="cd13963">
    <property type="entry name" value="PT_UbiA_2"/>
    <property type="match status" value="1"/>
</dbReference>
<feature type="transmembrane region" description="Helical" evidence="6">
    <location>
        <begin position="232"/>
        <end position="256"/>
    </location>
</feature>